<dbReference type="GO" id="GO:0046565">
    <property type="term" value="F:3-dehydroshikimate dehydratase activity"/>
    <property type="evidence" value="ECO:0007669"/>
    <property type="project" value="UniProtKB-UniRule"/>
</dbReference>
<evidence type="ECO:0000259" key="3">
    <source>
        <dbReference type="PROSITE" id="PS51819"/>
    </source>
</evidence>
<dbReference type="Pfam" id="PF00903">
    <property type="entry name" value="Glyoxalase"/>
    <property type="match status" value="1"/>
</dbReference>
<dbReference type="Proteomes" id="UP000515511">
    <property type="component" value="Chromosome"/>
</dbReference>
<evidence type="ECO:0000256" key="1">
    <source>
        <dbReference type="ARBA" id="ARBA00023277"/>
    </source>
</evidence>
<organism evidence="4 5">
    <name type="scientific">Leifsonia shinshuensis</name>
    <dbReference type="NCBI Taxonomy" id="150026"/>
    <lineage>
        <taxon>Bacteria</taxon>
        <taxon>Bacillati</taxon>
        <taxon>Actinomycetota</taxon>
        <taxon>Actinomycetes</taxon>
        <taxon>Micrococcales</taxon>
        <taxon>Microbacteriaceae</taxon>
        <taxon>Leifsonia</taxon>
    </lineage>
</organism>
<dbReference type="InterPro" id="IPR043700">
    <property type="entry name" value="DSD"/>
</dbReference>
<dbReference type="SUPFAM" id="SSF54593">
    <property type="entry name" value="Glyoxalase/Bleomycin resistance protein/Dihydroxybiphenyl dioxygenase"/>
    <property type="match status" value="1"/>
</dbReference>
<feature type="binding site" evidence="2">
    <location>
        <position position="239"/>
    </location>
    <ligand>
        <name>a divalent metal cation</name>
        <dbReference type="ChEBI" id="CHEBI:60240"/>
        <note>catalytic</note>
    </ligand>
</feature>
<feature type="binding site" evidence="2">
    <location>
        <position position="417"/>
    </location>
    <ligand>
        <name>Mg(2+)</name>
        <dbReference type="ChEBI" id="CHEBI:18420"/>
    </ligand>
</feature>
<sequence>MRTSIATVCLSGTLLDKLHAIADAGFDAVELFEPDLIAAPQSPEEVRALCDRLGLEIALYQPFRDAEGVTEAEFAQVLRRADAKFRLMDRLGVDTILLCSNVATATVDDDAVSAGQLARLADRAETYGKRLAFEALAWGRYIDDYRRAWRIVERADHPALGVCLDSFHILSRGHDPADIERLPGGKIFFVQLADAPILSMDVLSWSRHHRLFPGEGGFDLPVFVGHTLRAGYTGPLSLEVFNDVFRQTDPARTARHALRSLTVLEDALGSERERSAREPRGLDQVEVKAQDTDAVAAVLERIGFAPRGRHVTKPAWLYAAGEARIVLNEHNAAGTSPHVAGFGIRSDRPEEAAARAERFGAQRAHRRVLAGEADLPAVLAPDGTEILISGPESGSAWPAEFSGGRGTPDPAILGVDHVNLTEPAADIEEAVLFYGTALGLGRESSAELAGPAGLVRSQVLRSDDGAVRLALNVVPPFAERPATASQPHAQHVAIACDDLHGLVGRARARGLRTVPVSANYYDDLAARFELPPGELERLRDAGLLYDRDASGEYLHCYTETVGAVFFELVERRGRYDGFGAANTPVRLTAQHASR</sequence>
<dbReference type="EMBL" id="CP043641">
    <property type="protein sequence ID" value="QNE37106.1"/>
    <property type="molecule type" value="Genomic_DNA"/>
</dbReference>
<dbReference type="InterPro" id="IPR050312">
    <property type="entry name" value="IolE/XylAMocC-like"/>
</dbReference>
<dbReference type="InterPro" id="IPR013022">
    <property type="entry name" value="Xyl_isomerase-like_TIM-brl"/>
</dbReference>
<dbReference type="GO" id="GO:0016853">
    <property type="term" value="F:isomerase activity"/>
    <property type="evidence" value="ECO:0007669"/>
    <property type="project" value="UniProtKB-KW"/>
</dbReference>
<gene>
    <name evidence="4" type="ORF">F1C12_19625</name>
</gene>
<dbReference type="InterPro" id="IPR004360">
    <property type="entry name" value="Glyas_Fos-R_dOase_dom"/>
</dbReference>
<feature type="domain" description="VOC" evidence="3">
    <location>
        <begin position="414"/>
        <end position="559"/>
    </location>
</feature>
<dbReference type="KEGG" id="lse:F1C12_19625"/>
<protein>
    <recommendedName>
        <fullName evidence="2">3-dehydroshikimate dehydratase</fullName>
        <shortName evidence="2">DSD</shortName>
        <ecNumber evidence="2">4.2.1.118</ecNumber>
    </recommendedName>
</protein>
<keyword evidence="2" id="KW-0456">Lyase</keyword>
<dbReference type="InterPro" id="IPR036237">
    <property type="entry name" value="Xyl_isomerase-like_sf"/>
</dbReference>
<dbReference type="InterPro" id="IPR037523">
    <property type="entry name" value="VOC_core"/>
</dbReference>
<evidence type="ECO:0000313" key="5">
    <source>
        <dbReference type="Proteomes" id="UP000515511"/>
    </source>
</evidence>
<dbReference type="GO" id="GO:0046872">
    <property type="term" value="F:metal ion binding"/>
    <property type="evidence" value="ECO:0007669"/>
    <property type="project" value="UniProtKB-UniRule"/>
</dbReference>
<accession>A0A7G6YF41</accession>
<dbReference type="HAMAP" id="MF_02238">
    <property type="entry name" value="DSD"/>
    <property type="match status" value="1"/>
</dbReference>
<evidence type="ECO:0000313" key="4">
    <source>
        <dbReference type="EMBL" id="QNE37106.1"/>
    </source>
</evidence>
<dbReference type="PANTHER" id="PTHR12110">
    <property type="entry name" value="HYDROXYPYRUVATE ISOMERASE"/>
    <property type="match status" value="1"/>
</dbReference>
<dbReference type="Pfam" id="PF01261">
    <property type="entry name" value="AP_endonuc_2"/>
    <property type="match status" value="1"/>
</dbReference>
<dbReference type="PROSITE" id="PS51819">
    <property type="entry name" value="VOC"/>
    <property type="match status" value="1"/>
</dbReference>
<keyword evidence="1" id="KW-0119">Carbohydrate metabolism</keyword>
<feature type="binding site" evidence="2">
    <location>
        <position position="491"/>
    </location>
    <ligand>
        <name>Mg(2+)</name>
        <dbReference type="ChEBI" id="CHEBI:18420"/>
    </ligand>
</feature>
<keyword evidence="4" id="KW-0413">Isomerase</keyword>
<keyword evidence="4" id="KW-0670">Pyruvate</keyword>
<dbReference type="GO" id="GO:0046279">
    <property type="term" value="P:3,4-dihydroxybenzoate biosynthetic process"/>
    <property type="evidence" value="ECO:0007669"/>
    <property type="project" value="UniProtKB-UniRule"/>
</dbReference>
<feature type="binding site" evidence="2">
    <location>
        <position position="567"/>
    </location>
    <ligand>
        <name>Mg(2+)</name>
        <dbReference type="ChEBI" id="CHEBI:18420"/>
    </ligand>
</feature>
<comment type="function">
    <text evidence="2">Catalyzes the conversion of 3-dehydroshikimate to protocatechuate (3,4-dihydroxybenzoate), a common intermediate of quinate and shikimate degradation pathways.</text>
</comment>
<dbReference type="Gene3D" id="3.10.180.10">
    <property type="entry name" value="2,3-Dihydroxybiphenyl 1,2-Dioxygenase, domain 1"/>
    <property type="match status" value="2"/>
</dbReference>
<dbReference type="UniPathway" id="UPA00088"/>
<dbReference type="Gene3D" id="3.20.20.150">
    <property type="entry name" value="Divalent-metal-dependent TIM barrel enzymes"/>
    <property type="match status" value="1"/>
</dbReference>
<proteinExistence type="inferred from homology"/>
<name>A0A7G6YF41_9MICO</name>
<feature type="binding site" evidence="2">
    <location>
        <position position="134"/>
    </location>
    <ligand>
        <name>a divalent metal cation</name>
        <dbReference type="ChEBI" id="CHEBI:60240"/>
        <note>catalytic</note>
    </ligand>
</feature>
<feature type="binding site" evidence="2">
    <location>
        <position position="165"/>
    </location>
    <ligand>
        <name>a divalent metal cation</name>
        <dbReference type="ChEBI" id="CHEBI:60240"/>
        <note>catalytic</note>
    </ligand>
</feature>
<dbReference type="InterPro" id="IPR029068">
    <property type="entry name" value="Glyas_Bleomycin-R_OHBP_Dase"/>
</dbReference>
<feature type="binding site" evidence="2">
    <location>
        <position position="191"/>
    </location>
    <ligand>
        <name>a divalent metal cation</name>
        <dbReference type="ChEBI" id="CHEBI:60240"/>
        <note>catalytic</note>
    </ligand>
</feature>
<comment type="similarity">
    <text evidence="2">Belongs to the bacterial two-domain DSD family.</text>
</comment>
<evidence type="ECO:0000256" key="2">
    <source>
        <dbReference type="HAMAP-Rule" id="MF_02238"/>
    </source>
</evidence>
<dbReference type="PANTHER" id="PTHR12110:SF21">
    <property type="entry name" value="XYLOSE ISOMERASE-LIKE TIM BARREL DOMAIN-CONTAINING PROTEIN"/>
    <property type="match status" value="1"/>
</dbReference>
<dbReference type="AlphaFoldDB" id="A0A7G6YF41"/>
<comment type="catalytic activity">
    <reaction evidence="2">
        <text>3-dehydroshikimate = 3,4-dihydroxybenzoate + H2O</text>
        <dbReference type="Rhea" id="RHEA:24848"/>
        <dbReference type="ChEBI" id="CHEBI:15377"/>
        <dbReference type="ChEBI" id="CHEBI:16630"/>
        <dbReference type="ChEBI" id="CHEBI:36241"/>
        <dbReference type="EC" id="4.2.1.118"/>
    </reaction>
</comment>
<comment type="pathway">
    <text evidence="2">Aromatic compound metabolism; 3,4-dihydroxybenzoate biosynthesis.</text>
</comment>
<dbReference type="EC" id="4.2.1.118" evidence="2"/>
<dbReference type="RefSeq" id="WP_185276514.1">
    <property type="nucleotide sequence ID" value="NZ_CP043641.1"/>
</dbReference>
<reference evidence="5" key="1">
    <citation type="submission" date="2019-09" db="EMBL/GenBank/DDBJ databases">
        <title>Antimicrobial potential of Antarctic Bacteria.</title>
        <authorList>
            <person name="Benaud N."/>
            <person name="Edwards R.J."/>
            <person name="Ferrari B.C."/>
        </authorList>
    </citation>
    <scope>NUCLEOTIDE SEQUENCE [LARGE SCALE GENOMIC DNA]</scope>
    <source>
        <strain evidence="5">INR9</strain>
    </source>
</reference>
<keyword evidence="2" id="KW-0479">Metal-binding</keyword>
<dbReference type="SUPFAM" id="SSF51658">
    <property type="entry name" value="Xylose isomerase-like"/>
    <property type="match status" value="1"/>
</dbReference>
<comment type="cofactor">
    <cofactor evidence="2">
        <name>a divalent metal cation</name>
        <dbReference type="ChEBI" id="CHEBI:60240"/>
    </cofactor>
</comment>